<dbReference type="EMBL" id="JAVRQU010000013">
    <property type="protein sequence ID" value="KAK5695819.1"/>
    <property type="molecule type" value="Genomic_DNA"/>
</dbReference>
<dbReference type="AlphaFoldDB" id="A0AAN7W6V7"/>
<dbReference type="Proteomes" id="UP001310594">
    <property type="component" value="Unassembled WGS sequence"/>
</dbReference>
<reference evidence="1" key="1">
    <citation type="submission" date="2023-08" db="EMBL/GenBank/DDBJ databases">
        <title>Black Yeasts Isolated from many extreme environments.</title>
        <authorList>
            <person name="Coleine C."/>
            <person name="Stajich J.E."/>
            <person name="Selbmann L."/>
        </authorList>
    </citation>
    <scope>NUCLEOTIDE SEQUENCE</scope>
    <source>
        <strain evidence="1">CCFEE 5810</strain>
    </source>
</reference>
<evidence type="ECO:0000313" key="2">
    <source>
        <dbReference type="Proteomes" id="UP001310594"/>
    </source>
</evidence>
<evidence type="ECO:0008006" key="3">
    <source>
        <dbReference type="Google" id="ProtNLM"/>
    </source>
</evidence>
<sequence length="609" mass="68739">MHDFITSSPENSTYQLLALPTELLSLIIEHLAADKSSLTNIASVSSVCRELARKHRFADMTLGYSRGAGQLVKRLLADGKNGRGSHPIGPCVRSSEVQWEGGLVDENLLRALARTSAEHLSLRYVMVERPSSVLPFWTLRSLHLDITPLWDEKVERRLLKNGSMTARETEQAHQERVTDSISFTVSLLKQCAPTLERFLWVNSDDKHQFSDRVSLGNLEFPRLRHFRSHSIPFAADTLAILYAAPLDELELGWGKVYQQDRSNYVQNLVSLPRLPQLHALTLGRLEMYEEAPAMVILQNHTHLKQLSIERADSYFLDRHVVPLLGSGLFTTLTSLSLFWEEVDVALGGQMPVVIDEACLAAIGTIVSLEQLCLEAGHILGELYDDPSRDLLNHTSVRTHFKGLKRLRKLAMGRTWEPGAMYQDCGLTRRPDEFERNRACERFGLDIDINCFETVMQYRKLRPQQIADVPIQSAQGCKSDFDDPYSALPDLEILKLSHRNLFLAEAEQYAAVLPALDWSFIGGWPIAVTKPSRSHFCTAVPLSYTWVVSCAWEELKNSIFTLGSCDTMMHGVSENVIHERRMAYLRDVGSSQGHACPGRNLPRINIRPTR</sequence>
<organism evidence="1 2">
    <name type="scientific">Elasticomyces elasticus</name>
    <dbReference type="NCBI Taxonomy" id="574655"/>
    <lineage>
        <taxon>Eukaryota</taxon>
        <taxon>Fungi</taxon>
        <taxon>Dikarya</taxon>
        <taxon>Ascomycota</taxon>
        <taxon>Pezizomycotina</taxon>
        <taxon>Dothideomycetes</taxon>
        <taxon>Dothideomycetidae</taxon>
        <taxon>Mycosphaerellales</taxon>
        <taxon>Teratosphaeriaceae</taxon>
        <taxon>Elasticomyces</taxon>
    </lineage>
</organism>
<name>A0AAN7W6V7_9PEZI</name>
<evidence type="ECO:0000313" key="1">
    <source>
        <dbReference type="EMBL" id="KAK5695819.1"/>
    </source>
</evidence>
<proteinExistence type="predicted"/>
<gene>
    <name evidence="1" type="ORF">LTR97_008239</name>
</gene>
<accession>A0AAN7W6V7</accession>
<comment type="caution">
    <text evidence="1">The sequence shown here is derived from an EMBL/GenBank/DDBJ whole genome shotgun (WGS) entry which is preliminary data.</text>
</comment>
<protein>
    <recommendedName>
        <fullName evidence="3">F-box domain-containing protein</fullName>
    </recommendedName>
</protein>